<dbReference type="CDD" id="cd07470">
    <property type="entry name" value="CYTH-like_mRNA_RTPase"/>
    <property type="match status" value="1"/>
</dbReference>
<dbReference type="PANTHER" id="PTHR28118">
    <property type="entry name" value="POLYNUCLEOTIDE 5'-TRIPHOSPHATASE-RELATED"/>
    <property type="match status" value="1"/>
</dbReference>
<dbReference type="GO" id="GO:0006370">
    <property type="term" value="P:7-methylguanosine mRNA capping"/>
    <property type="evidence" value="ECO:0007669"/>
    <property type="project" value="TreeGrafter"/>
</dbReference>
<keyword evidence="4" id="KW-0507">mRNA processing</keyword>
<comment type="subcellular location">
    <subcellularLocation>
        <location evidence="2">Nucleus</location>
    </subcellularLocation>
</comment>
<evidence type="ECO:0000256" key="4">
    <source>
        <dbReference type="ARBA" id="ARBA00022664"/>
    </source>
</evidence>
<feature type="domain" description="mRNA triphosphatase Cet1-like" evidence="9">
    <location>
        <begin position="59"/>
        <end position="248"/>
    </location>
</feature>
<evidence type="ECO:0000256" key="3">
    <source>
        <dbReference type="ARBA" id="ARBA00006345"/>
    </source>
</evidence>
<proteinExistence type="inferred from homology"/>
<keyword evidence="6" id="KW-0539">Nucleus</keyword>
<comment type="cofactor">
    <cofactor evidence="1">
        <name>Mg(2+)</name>
        <dbReference type="ChEBI" id="CHEBI:18420"/>
    </cofactor>
</comment>
<evidence type="ECO:0000313" key="11">
    <source>
        <dbReference type="Proteomes" id="UP001324115"/>
    </source>
</evidence>
<dbReference type="Pfam" id="PF02940">
    <property type="entry name" value="mRNA_triPase"/>
    <property type="match status" value="1"/>
</dbReference>
<name>A0AAN7I567_QUERU</name>
<dbReference type="EC" id="3.6.1.74" evidence="7"/>
<dbReference type="AlphaFoldDB" id="A0AAN7I567"/>
<keyword evidence="11" id="KW-1185">Reference proteome</keyword>
<dbReference type="InterPro" id="IPR040343">
    <property type="entry name" value="Cet1/Ctl1"/>
</dbReference>
<comment type="caution">
    <text evidence="10">The sequence shown here is derived from an EMBL/GenBank/DDBJ whole genome shotgun (WGS) entry which is preliminary data.</text>
</comment>
<keyword evidence="5" id="KW-0378">Hydrolase</keyword>
<comment type="similarity">
    <text evidence="3">Belongs to the fungal TPase family.</text>
</comment>
<dbReference type="GO" id="GO:0031533">
    <property type="term" value="C:mRNA capping enzyme complex"/>
    <property type="evidence" value="ECO:0007669"/>
    <property type="project" value="TreeGrafter"/>
</dbReference>
<evidence type="ECO:0000256" key="1">
    <source>
        <dbReference type="ARBA" id="ARBA00001946"/>
    </source>
</evidence>
<dbReference type="GO" id="GO:0004651">
    <property type="term" value="F:polynucleotide 5'-phosphatase activity"/>
    <property type="evidence" value="ECO:0007669"/>
    <property type="project" value="InterPro"/>
</dbReference>
<evidence type="ECO:0000256" key="8">
    <source>
        <dbReference type="ARBA" id="ARBA00047740"/>
    </source>
</evidence>
<evidence type="ECO:0000256" key="5">
    <source>
        <dbReference type="ARBA" id="ARBA00022801"/>
    </source>
</evidence>
<protein>
    <recommendedName>
        <fullName evidence="7">mRNA 5'-phosphatase</fullName>
        <ecNumber evidence="7">3.6.1.74</ecNumber>
    </recommendedName>
</protein>
<dbReference type="PANTHER" id="PTHR28118:SF1">
    <property type="entry name" value="POLYNUCLEOTIDE 5'-TRIPHOSPHATASE CTL1-RELATED"/>
    <property type="match status" value="1"/>
</dbReference>
<sequence>MSQSSPAGPGPSSSASVHRSIFGIDPIDEILTHIGGWAYTVTQGGTILSSPEYQTLDGSPPEAEIEIEAKIGRLIDTRTNRRLELPILNETILSDSSGIRFESNMSSDEHRHYNTMLNSLCPPDLTGQRPTIKYKRHQEVDYFYASSSRGEKVRVTKDFNTRRIKERGSVIKKRLANLEVYCPNRAFDYRISINLEIQAPEPSSSSTHDYERDKNRLSYTYPGIRIDLTQVKVDRPQPSQQHELEVELVPPTEGGTHSEDGIAWPFSLVSNTQLLFFLHRSYRLKVEDRICQMERQVVVDKIGQKGDHGRVGRSSVVVVAADVDSEGVMASSSGCATGLSCCS</sequence>
<organism evidence="10 11">
    <name type="scientific">Quercus rubra</name>
    <name type="common">Northern red oak</name>
    <name type="synonym">Quercus borealis</name>
    <dbReference type="NCBI Taxonomy" id="3512"/>
    <lineage>
        <taxon>Eukaryota</taxon>
        <taxon>Viridiplantae</taxon>
        <taxon>Streptophyta</taxon>
        <taxon>Embryophyta</taxon>
        <taxon>Tracheophyta</taxon>
        <taxon>Spermatophyta</taxon>
        <taxon>Magnoliopsida</taxon>
        <taxon>eudicotyledons</taxon>
        <taxon>Gunneridae</taxon>
        <taxon>Pentapetalae</taxon>
        <taxon>rosids</taxon>
        <taxon>fabids</taxon>
        <taxon>Fagales</taxon>
        <taxon>Fagaceae</taxon>
        <taxon>Quercus</taxon>
    </lineage>
</organism>
<dbReference type="InterPro" id="IPR037009">
    <property type="entry name" value="mRNA_triPase_Cet1_sf"/>
</dbReference>
<dbReference type="InterPro" id="IPR033469">
    <property type="entry name" value="CYTH-like_dom_sf"/>
</dbReference>
<evidence type="ECO:0000313" key="10">
    <source>
        <dbReference type="EMBL" id="KAK4538865.1"/>
    </source>
</evidence>
<dbReference type="Proteomes" id="UP001324115">
    <property type="component" value="Unassembled WGS sequence"/>
</dbReference>
<evidence type="ECO:0000256" key="2">
    <source>
        <dbReference type="ARBA" id="ARBA00004123"/>
    </source>
</evidence>
<gene>
    <name evidence="10" type="ORF">RGQ29_032299</name>
</gene>
<reference evidence="10 11" key="1">
    <citation type="journal article" date="2023" name="G3 (Bethesda)">
        <title>A haplotype-resolved chromosome-scale genome for Quercus rubra L. provides insights into the genetics of adaptive traits for red oak species.</title>
        <authorList>
            <person name="Kapoor B."/>
            <person name="Jenkins J."/>
            <person name="Schmutz J."/>
            <person name="Zhebentyayeva T."/>
            <person name="Kuelheim C."/>
            <person name="Coggeshall M."/>
            <person name="Heim C."/>
            <person name="Lasky J.R."/>
            <person name="Leites L."/>
            <person name="Islam-Faridi N."/>
            <person name="Romero-Severson J."/>
            <person name="DeLeo V.L."/>
            <person name="Lucas S.M."/>
            <person name="Lazic D."/>
            <person name="Gailing O."/>
            <person name="Carlson J."/>
            <person name="Staton M."/>
        </authorList>
    </citation>
    <scope>NUCLEOTIDE SEQUENCE [LARGE SCALE GENOMIC DNA]</scope>
    <source>
        <strain evidence="10">Pseudo-F2</strain>
    </source>
</reference>
<accession>A0AAN7I567</accession>
<dbReference type="EMBL" id="JAXUIC010000847">
    <property type="protein sequence ID" value="KAK4538865.1"/>
    <property type="molecule type" value="Genomic_DNA"/>
</dbReference>
<dbReference type="Gene3D" id="3.20.100.10">
    <property type="entry name" value="mRNA triphosphatase Cet1-like"/>
    <property type="match status" value="1"/>
</dbReference>
<evidence type="ECO:0000256" key="6">
    <source>
        <dbReference type="ARBA" id="ARBA00023242"/>
    </source>
</evidence>
<comment type="catalytic activity">
    <reaction evidence="8">
        <text>a 5'-end triphospho-ribonucleoside in mRNA + H2O = a 5'-end diphospho-ribonucleoside in mRNA + phosphate + H(+)</text>
        <dbReference type="Rhea" id="RHEA:67004"/>
        <dbReference type="Rhea" id="RHEA-COMP:17164"/>
        <dbReference type="Rhea" id="RHEA-COMP:17165"/>
        <dbReference type="ChEBI" id="CHEBI:15377"/>
        <dbReference type="ChEBI" id="CHEBI:15378"/>
        <dbReference type="ChEBI" id="CHEBI:43474"/>
        <dbReference type="ChEBI" id="CHEBI:167616"/>
        <dbReference type="ChEBI" id="CHEBI:167618"/>
        <dbReference type="EC" id="3.6.1.74"/>
    </reaction>
    <physiologicalReaction direction="left-to-right" evidence="8">
        <dbReference type="Rhea" id="RHEA:67005"/>
    </physiologicalReaction>
</comment>
<evidence type="ECO:0000259" key="9">
    <source>
        <dbReference type="Pfam" id="PF02940"/>
    </source>
</evidence>
<dbReference type="SUPFAM" id="SSF55154">
    <property type="entry name" value="CYTH-like phosphatases"/>
    <property type="match status" value="1"/>
</dbReference>
<dbReference type="GO" id="GO:0140818">
    <property type="term" value="F:mRNA 5'-triphosphate monophosphatase activity"/>
    <property type="evidence" value="ECO:0007669"/>
    <property type="project" value="UniProtKB-EC"/>
</dbReference>
<evidence type="ECO:0000256" key="7">
    <source>
        <dbReference type="ARBA" id="ARBA00035028"/>
    </source>
</evidence>
<dbReference type="InterPro" id="IPR004206">
    <property type="entry name" value="mRNA_triPase_Cet1"/>
</dbReference>